<comment type="caution">
    <text evidence="1">The sequence shown here is derived from an EMBL/GenBank/DDBJ whole genome shotgun (WGS) entry which is preliminary data.</text>
</comment>
<dbReference type="RefSeq" id="WP_130490950.1">
    <property type="nucleotide sequence ID" value="NZ_SGXD01000001.1"/>
</dbReference>
<evidence type="ECO:0000313" key="1">
    <source>
        <dbReference type="EMBL" id="RZS90807.1"/>
    </source>
</evidence>
<dbReference type="Proteomes" id="UP000293638">
    <property type="component" value="Unassembled WGS sequence"/>
</dbReference>
<reference evidence="1 2" key="1">
    <citation type="submission" date="2019-02" db="EMBL/GenBank/DDBJ databases">
        <title>Genomic Encyclopedia of Type Strains, Phase IV (KMG-IV): sequencing the most valuable type-strain genomes for metagenomic binning, comparative biology and taxonomic classification.</title>
        <authorList>
            <person name="Goeker M."/>
        </authorList>
    </citation>
    <scope>NUCLEOTIDE SEQUENCE [LARGE SCALE GENOMIC DNA]</scope>
    <source>
        <strain evidence="1 2">DSM 45622</strain>
    </source>
</reference>
<dbReference type="Gene3D" id="1.10.287.1060">
    <property type="entry name" value="ESAT-6-like"/>
    <property type="match status" value="1"/>
</dbReference>
<protein>
    <submittedName>
        <fullName evidence="1">Uncharacterized protein</fullName>
    </submittedName>
</protein>
<dbReference type="SUPFAM" id="SSF140453">
    <property type="entry name" value="EsxAB dimer-like"/>
    <property type="match status" value="1"/>
</dbReference>
<accession>A0A4Q7NUG7</accession>
<sequence length="430" mass="43772">MTSLSVAQVVGWKPEALSEASTGLGTARDAVESQVGQVKSALSALEGAWEGPTADSAFGRIRTEIATGYDVVDALDAARKALDGGARDIGSTRTALLAALSDAGKDGFTVGPDGTVTPPTLPPVMTSPEDAASAAAARDSQQRALNSEAARRAAAITRALQSVADADQRTADTLTSVQIPQSLESAVRAYVQRLEKSHDWMGSLGAAGAGAASLGMALKKGFALFGKSKAYVNWFRNSTQPISDYATFVKNMDAADAAMNELRLGAANGGVSRFLVGADAARGLGKVFLPLTVLTGAHDAFTGGGYDGARGWATRGLGAAGAVGAGALLLDAAPIAVALGPVGLAVAGGAVLAYGAWSAGNYIWDHRKQIGHFVSKAADWVGDRGKEISQTIDKGIQVGKDLVSHAASGVEHAVENTGKGILHVASFGIF</sequence>
<dbReference type="EMBL" id="SGXD01000001">
    <property type="protein sequence ID" value="RZS90807.1"/>
    <property type="molecule type" value="Genomic_DNA"/>
</dbReference>
<proteinExistence type="predicted"/>
<organism evidence="1 2">
    <name type="scientific">Motilibacter rhizosphaerae</name>
    <dbReference type="NCBI Taxonomy" id="598652"/>
    <lineage>
        <taxon>Bacteria</taxon>
        <taxon>Bacillati</taxon>
        <taxon>Actinomycetota</taxon>
        <taxon>Actinomycetes</taxon>
        <taxon>Motilibacterales</taxon>
        <taxon>Motilibacteraceae</taxon>
        <taxon>Motilibacter</taxon>
    </lineage>
</organism>
<name>A0A4Q7NUG7_9ACTN</name>
<dbReference type="OrthoDB" id="4821299at2"/>
<dbReference type="InterPro" id="IPR036689">
    <property type="entry name" value="ESAT-6-like_sf"/>
</dbReference>
<keyword evidence="2" id="KW-1185">Reference proteome</keyword>
<evidence type="ECO:0000313" key="2">
    <source>
        <dbReference type="Proteomes" id="UP000293638"/>
    </source>
</evidence>
<gene>
    <name evidence="1" type="ORF">EV189_0036</name>
</gene>
<dbReference type="AlphaFoldDB" id="A0A4Q7NUG7"/>